<evidence type="ECO:0000313" key="1">
    <source>
        <dbReference type="EMBL" id="GIY12776.1"/>
    </source>
</evidence>
<protein>
    <submittedName>
        <fullName evidence="1">Uncharacterized protein</fullName>
    </submittedName>
</protein>
<name>A0AAV4QXH7_9ARAC</name>
<reference evidence="1 2" key="1">
    <citation type="submission" date="2021-06" db="EMBL/GenBank/DDBJ databases">
        <title>Caerostris darwini draft genome.</title>
        <authorList>
            <person name="Kono N."/>
            <person name="Arakawa K."/>
        </authorList>
    </citation>
    <scope>NUCLEOTIDE SEQUENCE [LARGE SCALE GENOMIC DNA]</scope>
</reference>
<dbReference type="AlphaFoldDB" id="A0AAV4QXH7"/>
<gene>
    <name evidence="1" type="ORF">CDAR_78711</name>
</gene>
<dbReference type="Proteomes" id="UP001054837">
    <property type="component" value="Unassembled WGS sequence"/>
</dbReference>
<keyword evidence="2" id="KW-1185">Reference proteome</keyword>
<evidence type="ECO:0000313" key="2">
    <source>
        <dbReference type="Proteomes" id="UP001054837"/>
    </source>
</evidence>
<dbReference type="EMBL" id="BPLQ01005119">
    <property type="protein sequence ID" value="GIY12776.1"/>
    <property type="molecule type" value="Genomic_DNA"/>
</dbReference>
<sequence length="160" mass="17935">MLVRSCATEHLRDPTIAAPFHLQLTKLTPKSMWAENRRGEGPFSVDAASAVPRGTAIPEERCARIASVAGRIVGGSDLDQRREIPSFCSCRLSPKTIVCSSLLFLQIVRIPKVIQTAHSMTLFSYSVALLSHNMRLEYSQIEIKIIYTMRDSYIRKNAKK</sequence>
<accession>A0AAV4QXH7</accession>
<organism evidence="1 2">
    <name type="scientific">Caerostris darwini</name>
    <dbReference type="NCBI Taxonomy" id="1538125"/>
    <lineage>
        <taxon>Eukaryota</taxon>
        <taxon>Metazoa</taxon>
        <taxon>Ecdysozoa</taxon>
        <taxon>Arthropoda</taxon>
        <taxon>Chelicerata</taxon>
        <taxon>Arachnida</taxon>
        <taxon>Araneae</taxon>
        <taxon>Araneomorphae</taxon>
        <taxon>Entelegynae</taxon>
        <taxon>Araneoidea</taxon>
        <taxon>Araneidae</taxon>
        <taxon>Caerostris</taxon>
    </lineage>
</organism>
<proteinExistence type="predicted"/>
<comment type="caution">
    <text evidence="1">The sequence shown here is derived from an EMBL/GenBank/DDBJ whole genome shotgun (WGS) entry which is preliminary data.</text>
</comment>